<feature type="domain" description="OLD protein-like TOPRIM" evidence="2">
    <location>
        <begin position="374"/>
        <end position="446"/>
    </location>
</feature>
<comment type="caution">
    <text evidence="3">The sequence shown here is derived from an EMBL/GenBank/DDBJ whole genome shotgun (WGS) entry which is preliminary data.</text>
</comment>
<protein>
    <submittedName>
        <fullName evidence="3">ATP-dependent endonuclease</fullName>
    </submittedName>
</protein>
<keyword evidence="3" id="KW-0378">Hydrolase</keyword>
<dbReference type="SUPFAM" id="SSF52540">
    <property type="entry name" value="P-loop containing nucleoside triphosphate hydrolases"/>
    <property type="match status" value="1"/>
</dbReference>
<evidence type="ECO:0000313" key="3">
    <source>
        <dbReference type="EMBL" id="RXJ85502.1"/>
    </source>
</evidence>
<dbReference type="PANTHER" id="PTHR43581:SF4">
    <property type="entry name" value="ATP_GTP PHOSPHATASE"/>
    <property type="match status" value="1"/>
</dbReference>
<evidence type="ECO:0000313" key="4">
    <source>
        <dbReference type="Proteomes" id="UP000290870"/>
    </source>
</evidence>
<feature type="domain" description="Endonuclease GajA/Old nuclease/RecF-like AAA" evidence="1">
    <location>
        <begin position="174"/>
        <end position="325"/>
    </location>
</feature>
<dbReference type="AlphaFoldDB" id="A0A4Q0ZH89"/>
<evidence type="ECO:0000259" key="1">
    <source>
        <dbReference type="Pfam" id="PF13175"/>
    </source>
</evidence>
<dbReference type="InterPro" id="IPR027417">
    <property type="entry name" value="P-loop_NTPase"/>
</dbReference>
<dbReference type="Pfam" id="PF13175">
    <property type="entry name" value="AAA_15"/>
    <property type="match status" value="2"/>
</dbReference>
<dbReference type="Pfam" id="PF20469">
    <property type="entry name" value="OLD-like_TOPRIM"/>
    <property type="match status" value="1"/>
</dbReference>
<dbReference type="EMBL" id="PDJZ01000002">
    <property type="protein sequence ID" value="RXJ85502.1"/>
    <property type="molecule type" value="Genomic_DNA"/>
</dbReference>
<keyword evidence="3" id="KW-0540">Nuclease</keyword>
<evidence type="ECO:0000259" key="2">
    <source>
        <dbReference type="Pfam" id="PF20469"/>
    </source>
</evidence>
<dbReference type="CDD" id="cd01026">
    <property type="entry name" value="TOPRIM_OLD"/>
    <property type="match status" value="1"/>
</dbReference>
<sequence length="566" mass="64082">MYIEKLSIENFRGIKNANISFNKTINILIGSNNIGKSAIIDSLRLVFSYGSSQKRDIYISESDFHISSSIGLSDTIEFHVRFKIENPLEAGMFYDLLTIDPITSEQSLDLHFRYTLEFQSNHNKIKLSVWGGENEGQSVSTEIFDNIYFVYLGALRDVEKHMKPIRGNKLGGLYKQLVTSGEDEKLVEELKKAIETPDWEAFIKKGEDKINEHLKHTTFINDPKQEVSITPIPFEFEKIADSMTARIPFGSDSLELYQNGLGYNNLIYTATVLGDLDSRSEHYKSLLIEEPEAHLHPQLQNVLFSYLKSYASDFQTFITSHSPTITAKTDLDSIIVMNNVDSSLKSLALRESALDPKNKKYLSKFLDVTKSQLFFAKGVIFVEGISEALLLPIFAKVMGDEYDLEKNGIEVVNISGVAFSHFANLFNNDNPEKNVGIRAAILTDSDSDKKGGDTARSDRARELENADLVVKVSDITFENELYKPSNNANILQDVAKDLHPISYKRDYETPQKTFSNSIEFKDFVADGKSEFAHILSVELYDDLDRGICTFEVPNYIQEAIKWVLHK</sequence>
<dbReference type="Gene3D" id="3.40.50.300">
    <property type="entry name" value="P-loop containing nucleotide triphosphate hydrolases"/>
    <property type="match status" value="1"/>
</dbReference>
<keyword evidence="3" id="KW-0255">Endonuclease</keyword>
<reference evidence="3 4" key="1">
    <citation type="submission" date="2017-10" db="EMBL/GenBank/DDBJ databases">
        <title>Genomics of the genus Arcobacter.</title>
        <authorList>
            <person name="Perez-Cataluna A."/>
            <person name="Figueras M.J."/>
        </authorList>
    </citation>
    <scope>NUCLEOTIDE SEQUENCE [LARGE SCALE GENOMIC DNA]</scope>
    <source>
        <strain evidence="3 4">F26</strain>
    </source>
</reference>
<dbReference type="InterPro" id="IPR051396">
    <property type="entry name" value="Bact_Antivir_Def_Nuclease"/>
</dbReference>
<dbReference type="GO" id="GO:0004519">
    <property type="term" value="F:endonuclease activity"/>
    <property type="evidence" value="ECO:0007669"/>
    <property type="project" value="UniProtKB-KW"/>
</dbReference>
<dbReference type="RefSeq" id="WP_128985728.1">
    <property type="nucleotide sequence ID" value="NZ_PDJZ01000002.1"/>
</dbReference>
<dbReference type="InterPro" id="IPR034139">
    <property type="entry name" value="TOPRIM_OLD"/>
</dbReference>
<dbReference type="Proteomes" id="UP000290870">
    <property type="component" value="Unassembled WGS sequence"/>
</dbReference>
<name>A0A4Q0ZH89_9BACT</name>
<dbReference type="PANTHER" id="PTHR43581">
    <property type="entry name" value="ATP/GTP PHOSPHATASE"/>
    <property type="match status" value="1"/>
</dbReference>
<accession>A0A4Q0ZH89</accession>
<feature type="domain" description="Endonuclease GajA/Old nuclease/RecF-like AAA" evidence="1">
    <location>
        <begin position="1"/>
        <end position="84"/>
    </location>
</feature>
<organism evidence="3 4">
    <name type="scientific">Arcobacter cloacae</name>
    <dbReference type="NCBI Taxonomy" id="1054034"/>
    <lineage>
        <taxon>Bacteria</taxon>
        <taxon>Pseudomonadati</taxon>
        <taxon>Campylobacterota</taxon>
        <taxon>Epsilonproteobacteria</taxon>
        <taxon>Campylobacterales</taxon>
        <taxon>Arcobacteraceae</taxon>
        <taxon>Arcobacter</taxon>
    </lineage>
</organism>
<dbReference type="OrthoDB" id="5349374at2"/>
<gene>
    <name evidence="3" type="ORF">CRU90_02680</name>
</gene>
<dbReference type="InterPro" id="IPR041685">
    <property type="entry name" value="AAA_GajA/Old/RecF-like"/>
</dbReference>
<proteinExistence type="predicted"/>